<dbReference type="AlphaFoldDB" id="A0A3B3SWM9"/>
<accession>A0A3B3SWM9</accession>
<keyword evidence="3" id="KW-1185">Reference proteome</keyword>
<dbReference type="GeneTree" id="ENSGT00940000166580"/>
<feature type="region of interest" description="Disordered" evidence="1">
    <location>
        <begin position="49"/>
        <end position="74"/>
    </location>
</feature>
<organism evidence="2 3">
    <name type="scientific">Paramormyrops kingsleyae</name>
    <dbReference type="NCBI Taxonomy" id="1676925"/>
    <lineage>
        <taxon>Eukaryota</taxon>
        <taxon>Metazoa</taxon>
        <taxon>Chordata</taxon>
        <taxon>Craniata</taxon>
        <taxon>Vertebrata</taxon>
        <taxon>Euteleostomi</taxon>
        <taxon>Actinopterygii</taxon>
        <taxon>Neopterygii</taxon>
        <taxon>Teleostei</taxon>
        <taxon>Osteoglossocephala</taxon>
        <taxon>Osteoglossomorpha</taxon>
        <taxon>Osteoglossiformes</taxon>
        <taxon>Mormyridae</taxon>
        <taxon>Paramormyrops</taxon>
    </lineage>
</organism>
<reference evidence="2" key="2">
    <citation type="submission" date="2025-09" db="UniProtKB">
        <authorList>
            <consortium name="Ensembl"/>
        </authorList>
    </citation>
    <scope>IDENTIFICATION</scope>
</reference>
<feature type="region of interest" description="Disordered" evidence="1">
    <location>
        <begin position="272"/>
        <end position="299"/>
    </location>
</feature>
<feature type="region of interest" description="Disordered" evidence="1">
    <location>
        <begin position="366"/>
        <end position="408"/>
    </location>
</feature>
<evidence type="ECO:0000313" key="2">
    <source>
        <dbReference type="Ensembl" id="ENSPKIP00000035074.1"/>
    </source>
</evidence>
<evidence type="ECO:0000313" key="3">
    <source>
        <dbReference type="Proteomes" id="UP000261540"/>
    </source>
</evidence>
<dbReference type="Ensembl" id="ENSPKIT00000016000.1">
    <property type="protein sequence ID" value="ENSPKIP00000035074.1"/>
    <property type="gene ID" value="ENSPKIG00000014166.1"/>
</dbReference>
<feature type="compositionally biased region" description="Low complexity" evidence="1">
    <location>
        <begin position="55"/>
        <end position="66"/>
    </location>
</feature>
<reference evidence="2" key="1">
    <citation type="submission" date="2025-08" db="UniProtKB">
        <authorList>
            <consortium name="Ensembl"/>
        </authorList>
    </citation>
    <scope>IDENTIFICATION</scope>
</reference>
<name>A0A3B3SWM9_9TELE</name>
<proteinExistence type="predicted"/>
<sequence>MYLADVKQPLTRKKVSGVSKHAVFLTSVPVFHKGRKIATNVSDLIAMDNSDTTKNNADNASNSGNNEDIDLDDWTPPGADLVQKMVSQMKQLTKDWRVTAYALHHSLKLELNKERTKVRRKAPIPESLLVQAPSRLLLVWNIPEPSHRGDVTQPPRSSMEVAIAILSPFGTISTIRLIRPGKELPPEIRKYIHRYPELGCLDCVLVEYEDLGGAGRAYRELSRRGGAVRALLVRRSTGKMSGLGVDHMEDRCDGRSVGVLIQRMTLLQHGVEDESDSSSMLAPCSSPNPLGVSPKSSPRCPRLPRAPLPGPLPLAALVADSSPKLGCPDQGDFPQLEAGASSLRMQSYKLPNPQAPTLEGNLKVSHLGQKKTQAADPVPLGVTHHPQGPDETTGFHSTAGRGRSPRNF</sequence>
<dbReference type="Proteomes" id="UP000261540">
    <property type="component" value="Unplaced"/>
</dbReference>
<protein>
    <submittedName>
        <fullName evidence="2">Uncharacterized protein</fullName>
    </submittedName>
</protein>
<feature type="compositionally biased region" description="Polar residues" evidence="1">
    <location>
        <begin position="277"/>
        <end position="288"/>
    </location>
</feature>
<evidence type="ECO:0000256" key="1">
    <source>
        <dbReference type="SAM" id="MobiDB-lite"/>
    </source>
</evidence>